<evidence type="ECO:0000313" key="3">
    <source>
        <dbReference type="Proteomes" id="UP001187143"/>
    </source>
</evidence>
<dbReference type="InterPro" id="IPR027417">
    <property type="entry name" value="P-loop_NTPase"/>
</dbReference>
<name>A0AAE4UAE2_MYCIT</name>
<gene>
    <name evidence="2" type="ORF">R4F53_15490</name>
</gene>
<proteinExistence type="predicted"/>
<comment type="caution">
    <text evidence="2">The sequence shown here is derived from an EMBL/GenBank/DDBJ whole genome shotgun (WGS) entry which is preliminary data.</text>
</comment>
<dbReference type="EMBL" id="JAWLLD010000016">
    <property type="protein sequence ID" value="MDV7013691.1"/>
    <property type="molecule type" value="Genomic_DNA"/>
</dbReference>
<evidence type="ECO:0000256" key="1">
    <source>
        <dbReference type="SAM" id="MobiDB-lite"/>
    </source>
</evidence>
<dbReference type="SUPFAM" id="SSF52540">
    <property type="entry name" value="P-loop containing nucleoside triphosphate hydrolases"/>
    <property type="match status" value="1"/>
</dbReference>
<dbReference type="Proteomes" id="UP001187143">
    <property type="component" value="Unassembled WGS sequence"/>
</dbReference>
<reference evidence="2" key="1">
    <citation type="submission" date="2023-10" db="EMBL/GenBank/DDBJ databases">
        <title>Characterization and genome sequence of Mycobacterium intracellulare ABSURDO, a novel pathogenic isolate with three colony morphotypes that vary in growth and acid-fastness.</title>
        <authorList>
            <person name="Jude B.A."/>
            <person name="Robinson R.T."/>
        </authorList>
    </citation>
    <scope>NUCLEOTIDE SEQUENCE</scope>
    <source>
        <strain evidence="2">ABSURDO Component B</strain>
    </source>
</reference>
<sequence>MTDSDLAGLDEFLNQTAKYVYFTTGSKEFAILLCKKMHAKRQGEVSSSWGFRDIINSALDHGVDRDLMVTKTQTLAQVLQLAFRDHCNDVDAQWTRIEEERAKEASNAKILHALEAEYDDEFAEFFYRRLHHFEDRADDDRLVGQLYFPSRPGITNEDSGFLLEADRECFDMDDVASALKKHVGLPVAVVDKAYEKFERGKLDKKRNEKLRNIRSHYESDAHYRSLGAVDGRAAVIPMSCAAAGNTSAPPAIWGKGDDVLWAEDESLIFESSYGVGKTTAAGRLVRGLLYGEELLGHPVRQLADNQRILYLALDRPEQIVRSMLRQFTQDEFDALGARLSIWRGPLPFDAAENDHLLTDLADMHEADVIFIDSVKDAALGLSEDRAAAIYQRGRQRLLQSGRQLCELHHLTKGGDAYGSIWLNAGVGSVVRLKGAAGGPTATLTHLKSPARRLDPIQIIHDRPNGGMTAAPKQETTRCGDDAGESDADMPESSPAGLPNWVAEQGPEGITATDAANWLYGSSGRNDKIRAQRALNALCGDDGPLRYVEGSRGGDVKTPARWVGRSDD</sequence>
<dbReference type="Pfam" id="PF13481">
    <property type="entry name" value="AAA_25"/>
    <property type="match status" value="1"/>
</dbReference>
<feature type="region of interest" description="Disordered" evidence="1">
    <location>
        <begin position="460"/>
        <end position="494"/>
    </location>
</feature>
<accession>A0AAE4UAE2</accession>
<dbReference type="AlphaFoldDB" id="A0AAE4UAE2"/>
<evidence type="ECO:0000313" key="2">
    <source>
        <dbReference type="EMBL" id="MDV7013691.1"/>
    </source>
</evidence>
<protein>
    <submittedName>
        <fullName evidence="2">AAA family ATPase</fullName>
    </submittedName>
</protein>
<organism evidence="2 3">
    <name type="scientific">Mycobacterium intracellulare</name>
    <dbReference type="NCBI Taxonomy" id="1767"/>
    <lineage>
        <taxon>Bacteria</taxon>
        <taxon>Bacillati</taxon>
        <taxon>Actinomycetota</taxon>
        <taxon>Actinomycetes</taxon>
        <taxon>Mycobacteriales</taxon>
        <taxon>Mycobacteriaceae</taxon>
        <taxon>Mycobacterium</taxon>
        <taxon>Mycobacterium avium complex (MAC)</taxon>
    </lineage>
</organism>
<dbReference type="RefSeq" id="WP_196232473.1">
    <property type="nucleotide sequence ID" value="NZ_JAEKMV010000020.1"/>
</dbReference>
<dbReference type="Gene3D" id="3.40.50.300">
    <property type="entry name" value="P-loop containing nucleotide triphosphate hydrolases"/>
    <property type="match status" value="1"/>
</dbReference>